<dbReference type="Gene3D" id="1.10.8.430">
    <property type="entry name" value="Helical domain of apoptotic protease-activating factors"/>
    <property type="match status" value="1"/>
</dbReference>
<reference evidence="1" key="2">
    <citation type="journal article" date="2021" name="Genome Biol. Evol.">
        <title>Developing a high-quality reference genome for a parasitic bivalve with doubly uniparental inheritance (Bivalvia: Unionida).</title>
        <authorList>
            <person name="Smith C.H."/>
        </authorList>
    </citation>
    <scope>NUCLEOTIDE SEQUENCE</scope>
    <source>
        <strain evidence="1">CHS0354</strain>
        <tissue evidence="1">Mantle</tissue>
    </source>
</reference>
<comment type="caution">
    <text evidence="1">The sequence shown here is derived from an EMBL/GenBank/DDBJ whole genome shotgun (WGS) entry which is preliminary data.</text>
</comment>
<evidence type="ECO:0008006" key="3">
    <source>
        <dbReference type="Google" id="ProtNLM"/>
    </source>
</evidence>
<organism evidence="1 2">
    <name type="scientific">Potamilus streckersoni</name>
    <dbReference type="NCBI Taxonomy" id="2493646"/>
    <lineage>
        <taxon>Eukaryota</taxon>
        <taxon>Metazoa</taxon>
        <taxon>Spiralia</taxon>
        <taxon>Lophotrochozoa</taxon>
        <taxon>Mollusca</taxon>
        <taxon>Bivalvia</taxon>
        <taxon>Autobranchia</taxon>
        <taxon>Heteroconchia</taxon>
        <taxon>Palaeoheterodonta</taxon>
        <taxon>Unionida</taxon>
        <taxon>Unionoidea</taxon>
        <taxon>Unionidae</taxon>
        <taxon>Ambleminae</taxon>
        <taxon>Lampsilini</taxon>
        <taxon>Potamilus</taxon>
    </lineage>
</organism>
<proteinExistence type="predicted"/>
<dbReference type="AlphaFoldDB" id="A0AAE0SRY8"/>
<dbReference type="GO" id="GO:0005524">
    <property type="term" value="F:ATP binding"/>
    <property type="evidence" value="ECO:0007669"/>
    <property type="project" value="UniProtKB-KW"/>
</dbReference>
<dbReference type="InterPro" id="IPR050905">
    <property type="entry name" value="Plant_NBS-LRR"/>
</dbReference>
<evidence type="ECO:0000313" key="2">
    <source>
        <dbReference type="Proteomes" id="UP001195483"/>
    </source>
</evidence>
<dbReference type="InterPro" id="IPR042197">
    <property type="entry name" value="Apaf_helical"/>
</dbReference>
<protein>
    <recommendedName>
        <fullName evidence="3">NB-ARC domain-containing protein</fullName>
    </recommendedName>
</protein>
<dbReference type="Gene3D" id="1.25.40.10">
    <property type="entry name" value="Tetratricopeptide repeat domain"/>
    <property type="match status" value="1"/>
</dbReference>
<gene>
    <name evidence="1" type="ORF">CHS0354_002520</name>
</gene>
<accession>A0AAE0SRY8</accession>
<dbReference type="EMBL" id="JAEAOA010000206">
    <property type="protein sequence ID" value="KAK3596952.1"/>
    <property type="molecule type" value="Genomic_DNA"/>
</dbReference>
<dbReference type="Proteomes" id="UP001195483">
    <property type="component" value="Unassembled WGS sequence"/>
</dbReference>
<name>A0AAE0SRY8_9BIVA</name>
<dbReference type="Gene3D" id="3.40.50.300">
    <property type="entry name" value="P-loop containing nucleotide triphosphate hydrolases"/>
    <property type="match status" value="1"/>
</dbReference>
<dbReference type="InterPro" id="IPR027417">
    <property type="entry name" value="P-loop_NTPase"/>
</dbReference>
<dbReference type="SUPFAM" id="SSF52540">
    <property type="entry name" value="P-loop containing nucleoside triphosphate hydrolases"/>
    <property type="match status" value="1"/>
</dbReference>
<dbReference type="SUPFAM" id="SSF48452">
    <property type="entry name" value="TPR-like"/>
    <property type="match status" value="1"/>
</dbReference>
<dbReference type="PANTHER" id="PTHR33463">
    <property type="entry name" value="NB-ARC DOMAIN-CONTAINING PROTEIN-RELATED"/>
    <property type="match status" value="1"/>
</dbReference>
<evidence type="ECO:0000313" key="1">
    <source>
        <dbReference type="EMBL" id="KAK3596952.1"/>
    </source>
</evidence>
<keyword evidence="2" id="KW-1185">Reference proteome</keyword>
<sequence>MDTEVYDSAPFRGRTEFLNDLQKAWMHNKCVVFGVYGMKSVGKSRTARKHITDIERLVLQNNKQFREVKIVDVNLRLYKTDREIYVQMCESLGIVADIYNERKQIQSHIKMNKDKYFIVLFDNFDALKKSTLKDELKSFVVKLAVIRYNIQLYITSTENILFTQIKALFYHKTLEPFNDNDAKELLKAAANDIDFGEYLDQIVQLCAGLPLAILMVASELQTDDGMTKPEEIVEILTDSRLEALSKDNYPVKDRIENVYKKFIMKLTPVFQQRLAKLQYIEGHFNAKQAAEMLGHKSVPAAKHHALIPLKRNNYLSYDSKTERFNINSVLRDCISVYICIHRLPDIRKRFCRIFTEEMTKISRQMYAAEYVQAVAALNLEHPNLLKLMKEVFYTKEDTYSFLIEIASNCSDLLEIYMPSHYEEFCEGCLKMVKQYGRHEDEAVVKIAYGSMLTNVKDNATEGEKYYLQALEVLKEMPLSKLLAELHNKLGQNLFIQGRIEDSVRHFQISLKMYDALQIARQPFFLHTTRCLANLNLSRLGHVSMLRSKSLSHVSSPSAIHCNSFTSYPTPKGTFRPSGLRQRLN</sequence>
<dbReference type="GO" id="GO:0043531">
    <property type="term" value="F:ADP binding"/>
    <property type="evidence" value="ECO:0007669"/>
    <property type="project" value="InterPro"/>
</dbReference>
<dbReference type="InterPro" id="IPR011990">
    <property type="entry name" value="TPR-like_helical_dom_sf"/>
</dbReference>
<dbReference type="PRINTS" id="PR00364">
    <property type="entry name" value="DISEASERSIST"/>
</dbReference>
<reference evidence="1" key="1">
    <citation type="journal article" date="2021" name="Genome Biol. Evol.">
        <title>A High-Quality Reference Genome for a Parasitic Bivalve with Doubly Uniparental Inheritance (Bivalvia: Unionida).</title>
        <authorList>
            <person name="Smith C.H."/>
        </authorList>
    </citation>
    <scope>NUCLEOTIDE SEQUENCE</scope>
    <source>
        <strain evidence="1">CHS0354</strain>
    </source>
</reference>
<reference evidence="1" key="3">
    <citation type="submission" date="2023-05" db="EMBL/GenBank/DDBJ databases">
        <authorList>
            <person name="Smith C.H."/>
        </authorList>
    </citation>
    <scope>NUCLEOTIDE SEQUENCE</scope>
    <source>
        <strain evidence="1">CHS0354</strain>
        <tissue evidence="1">Mantle</tissue>
    </source>
</reference>